<keyword evidence="4" id="KW-0409">Iron storage</keyword>
<dbReference type="InterPro" id="IPR002908">
    <property type="entry name" value="Frataxin/CyaY"/>
</dbReference>
<evidence type="ECO:0000256" key="7">
    <source>
        <dbReference type="ARBA" id="ARBA00022946"/>
    </source>
</evidence>
<dbReference type="NCBIfam" id="TIGR03422">
    <property type="entry name" value="mito_frataxin"/>
    <property type="match status" value="1"/>
</dbReference>
<dbReference type="AlphaFoldDB" id="A0A1L8EI19"/>
<dbReference type="GO" id="GO:0051537">
    <property type="term" value="F:2 iron, 2 sulfur cluster binding"/>
    <property type="evidence" value="ECO:0007669"/>
    <property type="project" value="TreeGrafter"/>
</dbReference>
<evidence type="ECO:0000256" key="11">
    <source>
        <dbReference type="ARBA" id="ARBA00023128"/>
    </source>
</evidence>
<dbReference type="GO" id="GO:0034986">
    <property type="term" value="F:iron chaperone activity"/>
    <property type="evidence" value="ECO:0007669"/>
    <property type="project" value="TreeGrafter"/>
</dbReference>
<evidence type="ECO:0000256" key="3">
    <source>
        <dbReference type="ARBA" id="ARBA00013107"/>
    </source>
</evidence>
<dbReference type="Pfam" id="PF01491">
    <property type="entry name" value="Frataxin_Cyay"/>
    <property type="match status" value="1"/>
</dbReference>
<evidence type="ECO:0000256" key="10">
    <source>
        <dbReference type="ARBA" id="ARBA00023065"/>
    </source>
</evidence>
<dbReference type="EMBL" id="GFDG01000478">
    <property type="protein sequence ID" value="JAV18321.1"/>
    <property type="molecule type" value="Transcribed_RNA"/>
</dbReference>
<dbReference type="SUPFAM" id="SSF55387">
    <property type="entry name" value="Frataxin/Nqo15-like"/>
    <property type="match status" value="1"/>
</dbReference>
<comment type="similarity">
    <text evidence="2">Belongs to the frataxin family.</text>
</comment>
<name>A0A1L8EI19_HAEIR</name>
<dbReference type="PROSITE" id="PS50810">
    <property type="entry name" value="FRATAXIN_2"/>
    <property type="match status" value="1"/>
</dbReference>
<dbReference type="InterPro" id="IPR036524">
    <property type="entry name" value="Frataxin/CyaY_sf"/>
</dbReference>
<evidence type="ECO:0000256" key="12">
    <source>
        <dbReference type="ARBA" id="ARBA00047990"/>
    </source>
</evidence>
<dbReference type="GO" id="GO:0008198">
    <property type="term" value="F:ferrous iron binding"/>
    <property type="evidence" value="ECO:0007669"/>
    <property type="project" value="TreeGrafter"/>
</dbReference>
<evidence type="ECO:0000313" key="13">
    <source>
        <dbReference type="EMBL" id="JAV18321.1"/>
    </source>
</evidence>
<dbReference type="GO" id="GO:0004322">
    <property type="term" value="F:ferroxidase activity"/>
    <property type="evidence" value="ECO:0007669"/>
    <property type="project" value="UniProtKB-EC"/>
</dbReference>
<evidence type="ECO:0000256" key="1">
    <source>
        <dbReference type="ARBA" id="ARBA00004173"/>
    </source>
</evidence>
<dbReference type="InterPro" id="IPR017789">
    <property type="entry name" value="Frataxin"/>
</dbReference>
<keyword evidence="7" id="KW-0809">Transit peptide</keyword>
<evidence type="ECO:0000256" key="9">
    <source>
        <dbReference type="ARBA" id="ARBA00023004"/>
    </source>
</evidence>
<dbReference type="PANTHER" id="PTHR16821">
    <property type="entry name" value="FRATAXIN"/>
    <property type="match status" value="1"/>
</dbReference>
<evidence type="ECO:0000256" key="4">
    <source>
        <dbReference type="ARBA" id="ARBA00022434"/>
    </source>
</evidence>
<keyword evidence="6" id="KW-0410">Iron transport</keyword>
<keyword evidence="11" id="KW-0496">Mitochondrion</keyword>
<dbReference type="GO" id="GO:0016226">
    <property type="term" value="P:iron-sulfur cluster assembly"/>
    <property type="evidence" value="ECO:0007669"/>
    <property type="project" value="InterPro"/>
</dbReference>
<dbReference type="GO" id="GO:0005739">
    <property type="term" value="C:mitochondrion"/>
    <property type="evidence" value="ECO:0007669"/>
    <property type="project" value="UniProtKB-SubCell"/>
</dbReference>
<dbReference type="GO" id="GO:0008199">
    <property type="term" value="F:ferric iron binding"/>
    <property type="evidence" value="ECO:0007669"/>
    <property type="project" value="InterPro"/>
</dbReference>
<dbReference type="GO" id="GO:0006826">
    <property type="term" value="P:iron ion transport"/>
    <property type="evidence" value="ECO:0007669"/>
    <property type="project" value="UniProtKB-KW"/>
</dbReference>
<proteinExistence type="inferred from homology"/>
<comment type="catalytic activity">
    <reaction evidence="12">
        <text>4 Fe(2+) + O2 + 4 H(+) = 4 Fe(3+) + 2 H2O</text>
        <dbReference type="Rhea" id="RHEA:11148"/>
        <dbReference type="ChEBI" id="CHEBI:15377"/>
        <dbReference type="ChEBI" id="CHEBI:15378"/>
        <dbReference type="ChEBI" id="CHEBI:15379"/>
        <dbReference type="ChEBI" id="CHEBI:29033"/>
        <dbReference type="ChEBI" id="CHEBI:29034"/>
        <dbReference type="EC" id="1.16.3.1"/>
    </reaction>
</comment>
<dbReference type="SMART" id="SM01219">
    <property type="entry name" value="Frataxin_Cyay"/>
    <property type="match status" value="1"/>
</dbReference>
<dbReference type="InterPro" id="IPR020895">
    <property type="entry name" value="Frataxin_CS"/>
</dbReference>
<protein>
    <recommendedName>
        <fullName evidence="3">ferroxidase</fullName>
        <ecNumber evidence="3">1.16.3.1</ecNumber>
    </recommendedName>
</protein>
<dbReference type="PRINTS" id="PR00904">
    <property type="entry name" value="FRATAXIN"/>
</dbReference>
<dbReference type="PANTHER" id="PTHR16821:SF2">
    <property type="entry name" value="FRATAXIN, MITOCHONDRIAL"/>
    <property type="match status" value="1"/>
</dbReference>
<reference evidence="13" key="1">
    <citation type="submission" date="2017-01" db="EMBL/GenBank/DDBJ databases">
        <title>An insight into the sialome and mialome of the horn fly, Haematobia irritans.</title>
        <authorList>
            <person name="Breijo M."/>
            <person name="Boiani M."/>
            <person name="Ures X."/>
            <person name="Rocha S."/>
            <person name="Sequeira M."/>
            <person name="Ribeiro J.M."/>
        </authorList>
    </citation>
    <scope>NUCLEOTIDE SEQUENCE</scope>
</reference>
<evidence type="ECO:0000256" key="8">
    <source>
        <dbReference type="ARBA" id="ARBA00023002"/>
    </source>
</evidence>
<keyword evidence="5" id="KW-0813">Transport</keyword>
<keyword evidence="8" id="KW-0560">Oxidoreductase</keyword>
<dbReference type="GO" id="GO:0006879">
    <property type="term" value="P:intracellular iron ion homeostasis"/>
    <property type="evidence" value="ECO:0007669"/>
    <property type="project" value="UniProtKB-KW"/>
</dbReference>
<dbReference type="Gene3D" id="3.30.920.10">
    <property type="entry name" value="Frataxin/CyaY"/>
    <property type="match status" value="1"/>
</dbReference>
<sequence length="189" mass="21795">MFGRVLGNFAIRNCARNQRSLRYLTTIQSYKFPQYICTKNTPCQQQRLFSSNTKQPTEHVVDSILDHATYERVCSETLDGLNDYFEQLMESIDNIPGSDLAYSDGVLTVNLGQHGTYVINRQTPNRQIWLSSPISGPKRYDFMGESSGATGKWIYRHNNQSLHELLQEELQKVFETQKLEFEDLPYGGR</sequence>
<dbReference type="CDD" id="cd00503">
    <property type="entry name" value="Frataxin"/>
    <property type="match status" value="1"/>
</dbReference>
<evidence type="ECO:0000256" key="5">
    <source>
        <dbReference type="ARBA" id="ARBA00022448"/>
    </source>
</evidence>
<keyword evidence="9" id="KW-0408">Iron</keyword>
<organism evidence="13">
    <name type="scientific">Haematobia irritans</name>
    <name type="common">Horn fly</name>
    <name type="synonym">Conops irritans</name>
    <dbReference type="NCBI Taxonomy" id="7368"/>
    <lineage>
        <taxon>Eukaryota</taxon>
        <taxon>Metazoa</taxon>
        <taxon>Ecdysozoa</taxon>
        <taxon>Arthropoda</taxon>
        <taxon>Hexapoda</taxon>
        <taxon>Insecta</taxon>
        <taxon>Pterygota</taxon>
        <taxon>Neoptera</taxon>
        <taxon>Endopterygota</taxon>
        <taxon>Diptera</taxon>
        <taxon>Brachycera</taxon>
        <taxon>Muscomorpha</taxon>
        <taxon>Muscoidea</taxon>
        <taxon>Muscidae</taxon>
        <taxon>Haematobia</taxon>
    </lineage>
</organism>
<dbReference type="EC" id="1.16.3.1" evidence="3"/>
<evidence type="ECO:0000256" key="2">
    <source>
        <dbReference type="ARBA" id="ARBA00008183"/>
    </source>
</evidence>
<accession>A0A1L8EI19</accession>
<keyword evidence="10" id="KW-0406">Ion transport</keyword>
<dbReference type="NCBIfam" id="TIGR03421">
    <property type="entry name" value="FeS_CyaY"/>
    <property type="match status" value="1"/>
</dbReference>
<dbReference type="PROSITE" id="PS01344">
    <property type="entry name" value="FRATAXIN_1"/>
    <property type="match status" value="1"/>
</dbReference>
<comment type="subcellular location">
    <subcellularLocation>
        <location evidence="1">Mitochondrion</location>
    </subcellularLocation>
</comment>
<evidence type="ECO:0000256" key="6">
    <source>
        <dbReference type="ARBA" id="ARBA00022496"/>
    </source>
</evidence>